<evidence type="ECO:0000256" key="8">
    <source>
        <dbReference type="ARBA" id="ARBA00049243"/>
    </source>
</evidence>
<dbReference type="PANTHER" id="PTHR42940">
    <property type="entry name" value="ALCOHOL DEHYDROGENASE 1-RELATED"/>
    <property type="match status" value="1"/>
</dbReference>
<sequence>MLLDMPRGMLARNGIRLPLTLGHEAAGTVIAGTTLAPGTAVVLYGAWGCGTCRSCLAGRDNYCATPAQPPGLGSPGGLAEYLVADERYLLPIGDLDPVLAAPLADAALTPYHAIALVRQELTEGSTALVVGVGGLGHLAVQILRALTPAEVIAVDTEPAARELAMTMGAHRTSATVTDRADVIIDFVGTQETLDAAAAVVRSAGHIVIVGIGRGALSVGYDSPARGVSVSTTYWGTRPELREVIELAQARRITTSVENFTMDEAVAAYGRLRERRLTGRAVVVPHR</sequence>
<feature type="domain" description="Alcohol dehydrogenase-like N-terminal" evidence="10">
    <location>
        <begin position="13"/>
        <end position="93"/>
    </location>
</feature>
<evidence type="ECO:0000259" key="10">
    <source>
        <dbReference type="Pfam" id="PF08240"/>
    </source>
</evidence>
<dbReference type="Gene3D" id="3.90.180.10">
    <property type="entry name" value="Medium-chain alcohol dehydrogenases, catalytic domain"/>
    <property type="match status" value="1"/>
</dbReference>
<feature type="domain" description="Alcohol dehydrogenase-like C-terminal" evidence="9">
    <location>
        <begin position="134"/>
        <end position="248"/>
    </location>
</feature>
<dbReference type="InterPro" id="IPR011032">
    <property type="entry name" value="GroES-like_sf"/>
</dbReference>
<comment type="caution">
    <text evidence="11">The sequence shown here is derived from an EMBL/GenBank/DDBJ whole genome shotgun (WGS) entry which is preliminary data.</text>
</comment>
<evidence type="ECO:0000256" key="3">
    <source>
        <dbReference type="ARBA" id="ARBA00013190"/>
    </source>
</evidence>
<dbReference type="InterPro" id="IPR013149">
    <property type="entry name" value="ADH-like_C"/>
</dbReference>
<reference evidence="11 12" key="1">
    <citation type="submission" date="2022-01" db="EMBL/GenBank/DDBJ databases">
        <authorList>
            <person name="Riesco R."/>
            <person name="Trujillo M.E."/>
        </authorList>
    </citation>
    <scope>NUCLEOTIDE SEQUENCE [LARGE SCALE GENOMIC DNA]</scope>
    <source>
        <strain evidence="11 12">NIE79</strain>
    </source>
</reference>
<evidence type="ECO:0000256" key="6">
    <source>
        <dbReference type="ARBA" id="ARBA00023002"/>
    </source>
</evidence>
<evidence type="ECO:0000256" key="2">
    <source>
        <dbReference type="ARBA" id="ARBA00008072"/>
    </source>
</evidence>
<accession>A0ABS9N656</accession>
<dbReference type="SUPFAM" id="SSF50129">
    <property type="entry name" value="GroES-like"/>
    <property type="match status" value="1"/>
</dbReference>
<dbReference type="Proteomes" id="UP001201629">
    <property type="component" value="Unassembled WGS sequence"/>
</dbReference>
<dbReference type="Gene3D" id="3.40.50.720">
    <property type="entry name" value="NAD(P)-binding Rossmann-like Domain"/>
    <property type="match status" value="1"/>
</dbReference>
<dbReference type="SUPFAM" id="SSF51735">
    <property type="entry name" value="NAD(P)-binding Rossmann-fold domains"/>
    <property type="match status" value="1"/>
</dbReference>
<evidence type="ECO:0000256" key="4">
    <source>
        <dbReference type="ARBA" id="ARBA00022723"/>
    </source>
</evidence>
<dbReference type="EMBL" id="JAKKFD010000037">
    <property type="protein sequence ID" value="MCG5445425.1"/>
    <property type="molecule type" value="Genomic_DNA"/>
</dbReference>
<dbReference type="Pfam" id="PF08240">
    <property type="entry name" value="ADH_N"/>
    <property type="match status" value="1"/>
</dbReference>
<name>A0ABS9N656_9ACTN</name>
<dbReference type="InterPro" id="IPR013154">
    <property type="entry name" value="ADH-like_N"/>
</dbReference>
<dbReference type="EC" id="1.1.1.1" evidence="3"/>
<evidence type="ECO:0000313" key="11">
    <source>
        <dbReference type="EMBL" id="MCG5445425.1"/>
    </source>
</evidence>
<organism evidence="11 12">
    <name type="scientific">Micromonospora trifolii</name>
    <dbReference type="NCBI Taxonomy" id="2911208"/>
    <lineage>
        <taxon>Bacteria</taxon>
        <taxon>Bacillati</taxon>
        <taxon>Actinomycetota</taxon>
        <taxon>Actinomycetes</taxon>
        <taxon>Micromonosporales</taxon>
        <taxon>Micromonosporaceae</taxon>
        <taxon>Micromonospora</taxon>
    </lineage>
</organism>
<evidence type="ECO:0000256" key="1">
    <source>
        <dbReference type="ARBA" id="ARBA00001947"/>
    </source>
</evidence>
<dbReference type="InterPro" id="IPR036291">
    <property type="entry name" value="NAD(P)-bd_dom_sf"/>
</dbReference>
<proteinExistence type="inferred from homology"/>
<evidence type="ECO:0000259" key="9">
    <source>
        <dbReference type="Pfam" id="PF00107"/>
    </source>
</evidence>
<comment type="similarity">
    <text evidence="2">Belongs to the zinc-containing alcohol dehydrogenase family.</text>
</comment>
<evidence type="ECO:0000256" key="5">
    <source>
        <dbReference type="ARBA" id="ARBA00022833"/>
    </source>
</evidence>
<comment type="cofactor">
    <cofactor evidence="1">
        <name>Zn(2+)</name>
        <dbReference type="ChEBI" id="CHEBI:29105"/>
    </cofactor>
</comment>
<comment type="catalytic activity">
    <reaction evidence="8">
        <text>a primary alcohol + NAD(+) = an aldehyde + NADH + H(+)</text>
        <dbReference type="Rhea" id="RHEA:10736"/>
        <dbReference type="ChEBI" id="CHEBI:15378"/>
        <dbReference type="ChEBI" id="CHEBI:15734"/>
        <dbReference type="ChEBI" id="CHEBI:17478"/>
        <dbReference type="ChEBI" id="CHEBI:57540"/>
        <dbReference type="ChEBI" id="CHEBI:57945"/>
        <dbReference type="EC" id="1.1.1.1"/>
    </reaction>
</comment>
<comment type="catalytic activity">
    <reaction evidence="7">
        <text>a secondary alcohol + NAD(+) = a ketone + NADH + H(+)</text>
        <dbReference type="Rhea" id="RHEA:10740"/>
        <dbReference type="ChEBI" id="CHEBI:15378"/>
        <dbReference type="ChEBI" id="CHEBI:17087"/>
        <dbReference type="ChEBI" id="CHEBI:35681"/>
        <dbReference type="ChEBI" id="CHEBI:57540"/>
        <dbReference type="ChEBI" id="CHEBI:57945"/>
        <dbReference type="EC" id="1.1.1.1"/>
    </reaction>
</comment>
<keyword evidence="4" id="KW-0479">Metal-binding</keyword>
<dbReference type="Pfam" id="PF00107">
    <property type="entry name" value="ADH_zinc_N"/>
    <property type="match status" value="1"/>
</dbReference>
<gene>
    <name evidence="11" type="ORF">NIE79_003875</name>
</gene>
<protein>
    <recommendedName>
        <fullName evidence="3">alcohol dehydrogenase</fullName>
        <ecNumber evidence="3">1.1.1.1</ecNumber>
    </recommendedName>
</protein>
<dbReference type="PANTHER" id="PTHR42940:SF8">
    <property type="entry name" value="VACUOLAR PROTEIN SORTING-ASSOCIATED PROTEIN 11"/>
    <property type="match status" value="1"/>
</dbReference>
<keyword evidence="5" id="KW-0862">Zinc</keyword>
<keyword evidence="12" id="KW-1185">Reference proteome</keyword>
<evidence type="ECO:0000313" key="12">
    <source>
        <dbReference type="Proteomes" id="UP001201629"/>
    </source>
</evidence>
<evidence type="ECO:0000256" key="7">
    <source>
        <dbReference type="ARBA" id="ARBA00049164"/>
    </source>
</evidence>
<keyword evidence="6" id="KW-0560">Oxidoreductase</keyword>